<keyword evidence="3" id="KW-1185">Reference proteome</keyword>
<dbReference type="InterPro" id="IPR023286">
    <property type="entry name" value="ABATE_dom_sf"/>
</dbReference>
<accession>A0ABT9THV7</accession>
<proteinExistence type="predicted"/>
<dbReference type="PANTHER" id="PTHR35525:SF3">
    <property type="entry name" value="BLL6575 PROTEIN"/>
    <property type="match status" value="1"/>
</dbReference>
<dbReference type="RefSeq" id="WP_064721650.1">
    <property type="nucleotide sequence ID" value="NZ_BDDW01000001.1"/>
</dbReference>
<name>A0ABT9THV7_PAENI</name>
<evidence type="ECO:0000313" key="2">
    <source>
        <dbReference type="EMBL" id="MDQ0101025.1"/>
    </source>
</evidence>
<dbReference type="PANTHER" id="PTHR35525">
    <property type="entry name" value="BLL6575 PROTEIN"/>
    <property type="match status" value="1"/>
</dbReference>
<dbReference type="Pfam" id="PF07336">
    <property type="entry name" value="ABATE"/>
    <property type="match status" value="1"/>
</dbReference>
<comment type="caution">
    <text evidence="2">The sequence shown here is derived from an EMBL/GenBank/DDBJ whole genome shotgun (WGS) entry which is preliminary data.</text>
</comment>
<evidence type="ECO:0000259" key="1">
    <source>
        <dbReference type="Pfam" id="PF11706"/>
    </source>
</evidence>
<dbReference type="SUPFAM" id="SSF160904">
    <property type="entry name" value="Jann2411-like"/>
    <property type="match status" value="1"/>
</dbReference>
<reference evidence="2 3" key="1">
    <citation type="submission" date="2023-07" db="EMBL/GenBank/DDBJ databases">
        <title>Sorghum-associated microbial communities from plants grown in Nebraska, USA.</title>
        <authorList>
            <person name="Schachtman D."/>
        </authorList>
    </citation>
    <scope>NUCLEOTIDE SEQUENCE [LARGE SCALE GENOMIC DNA]</scope>
    <source>
        <strain evidence="2 3">CC523</strain>
    </source>
</reference>
<dbReference type="InterPro" id="IPR021005">
    <property type="entry name" value="Znf_CGNR"/>
</dbReference>
<dbReference type="EMBL" id="JAUSSW010000001">
    <property type="protein sequence ID" value="MDQ0101025.1"/>
    <property type="molecule type" value="Genomic_DNA"/>
</dbReference>
<dbReference type="Gene3D" id="1.10.3300.10">
    <property type="entry name" value="Jann2411-like domain"/>
    <property type="match status" value="1"/>
</dbReference>
<sequence length="175" mass="19211">MNAVQSAVPEELRVVVEFCNSATLLHGTDALATIRDGREWLVRHGWDGEPTLEHLISLRDAREVMRAFLADRTDTAARSALNQLAQEHWAGPHVDGDGRLALTPSAGLPVSPAGAAVGALLLHGLTGSGPRLRTCASEACRWVFYDSSRSRTRTWCDMNTCGARSKMRQYRDRLT</sequence>
<dbReference type="InterPro" id="IPR010852">
    <property type="entry name" value="ABATE"/>
</dbReference>
<gene>
    <name evidence="2" type="ORF">J2T10_000644</name>
</gene>
<dbReference type="Proteomes" id="UP001244563">
    <property type="component" value="Unassembled WGS sequence"/>
</dbReference>
<protein>
    <submittedName>
        <fullName evidence="2">RNA-binding Zn ribbon-like protein</fullName>
    </submittedName>
</protein>
<evidence type="ECO:0000313" key="3">
    <source>
        <dbReference type="Proteomes" id="UP001244563"/>
    </source>
</evidence>
<feature type="domain" description="Zinc finger CGNR" evidence="1">
    <location>
        <begin position="131"/>
        <end position="173"/>
    </location>
</feature>
<organism evidence="2 3">
    <name type="scientific">Paenarthrobacter nicotinovorans</name>
    <name type="common">Arthrobacter nicotinovorans</name>
    <dbReference type="NCBI Taxonomy" id="29320"/>
    <lineage>
        <taxon>Bacteria</taxon>
        <taxon>Bacillati</taxon>
        <taxon>Actinomycetota</taxon>
        <taxon>Actinomycetes</taxon>
        <taxon>Micrococcales</taxon>
        <taxon>Micrococcaceae</taxon>
        <taxon>Paenarthrobacter</taxon>
    </lineage>
</organism>
<dbReference type="Pfam" id="PF11706">
    <property type="entry name" value="zf-CGNR"/>
    <property type="match status" value="1"/>
</dbReference>